<evidence type="ECO:0000313" key="8">
    <source>
        <dbReference type="EMBL" id="EPD71092.1"/>
    </source>
</evidence>
<dbReference type="STRING" id="1125779.HMPREF1219_00028"/>
<dbReference type="PANTHER" id="PTHR43827:SF3">
    <property type="entry name" value="NADP-DEPENDENT OXIDOREDUCTASE DOMAIN-CONTAINING PROTEIN"/>
    <property type="match status" value="1"/>
</dbReference>
<dbReference type="InterPro" id="IPR018170">
    <property type="entry name" value="Aldo/ket_reductase_CS"/>
</dbReference>
<dbReference type="PATRIC" id="fig|1125779.3.peg.25"/>
<reference evidence="8 9" key="1">
    <citation type="submission" date="2013-05" db="EMBL/GenBank/DDBJ databases">
        <title>The Genome Sequence of Corynebacterium pyruviciproducens 1773O (ATCC BAA-1742).</title>
        <authorList>
            <consortium name="The Broad Institute Genomics Platform"/>
            <person name="Earl A."/>
            <person name="Ward D."/>
            <person name="Feldgarden M."/>
            <person name="Gevers D."/>
            <person name="Tong J."/>
            <person name="Walker B."/>
            <person name="Young S."/>
            <person name="Zeng Q."/>
            <person name="Gargeya S."/>
            <person name="Fitzgerald M."/>
            <person name="Haas B."/>
            <person name="Abouelleil A."/>
            <person name="Allen A.W."/>
            <person name="Alvarado L."/>
            <person name="Arachchi H.M."/>
            <person name="Berlin A.M."/>
            <person name="Chapman S.B."/>
            <person name="Gainer-Dewar J."/>
            <person name="Goldberg J."/>
            <person name="Griggs A."/>
            <person name="Gujja S."/>
            <person name="Hansen M."/>
            <person name="Howarth C."/>
            <person name="Imamovic A."/>
            <person name="Ireland A."/>
            <person name="Larimer J."/>
            <person name="McCowan C."/>
            <person name="Murphy C."/>
            <person name="Pearson M."/>
            <person name="Poon T.W."/>
            <person name="Priest M."/>
            <person name="Roberts A."/>
            <person name="Saif S."/>
            <person name="Shea T."/>
            <person name="Sisk P."/>
            <person name="Sykes S."/>
            <person name="Wortman J."/>
            <person name="Nusbaum C."/>
            <person name="Birren B."/>
        </authorList>
    </citation>
    <scope>NUCLEOTIDE SEQUENCE [LARGE SCALE GENOMIC DNA]</scope>
    <source>
        <strain evidence="8 9">ATCC BAA-1742</strain>
    </source>
</reference>
<dbReference type="EMBL" id="ATBY01000001">
    <property type="protein sequence ID" value="EPD71092.1"/>
    <property type="molecule type" value="Genomic_DNA"/>
</dbReference>
<dbReference type="InterPro" id="IPR020471">
    <property type="entry name" value="AKR"/>
</dbReference>
<evidence type="ECO:0000256" key="4">
    <source>
        <dbReference type="PIRSR" id="PIRSR000097-1"/>
    </source>
</evidence>
<feature type="binding site" evidence="5">
    <location>
        <position position="118"/>
    </location>
    <ligand>
        <name>substrate</name>
    </ligand>
</feature>
<dbReference type="SUPFAM" id="SSF51430">
    <property type="entry name" value="NAD(P)-linked oxidoreductase"/>
    <property type="match status" value="1"/>
</dbReference>
<dbReference type="InterPro" id="IPR036812">
    <property type="entry name" value="NAD(P)_OxRdtase_dom_sf"/>
</dbReference>
<dbReference type="HOGENOM" id="CLU_023205_0_1_11"/>
<feature type="active site" description="Proton donor" evidence="4">
    <location>
        <position position="58"/>
    </location>
</feature>
<sequence>MVLNGDMTNPSQLVSFNDGNTIPQLGFGTWKLSGDECYNAVRTAISVGYRHIDTAKIYGNEEPVGRAVADAIAAGEVDREDLFITTKLWNDGHDHAPEEFEASLDRLGLDYVDAYLIHWPFPAAGKYVKAWEDLIRIQGVGRVRSIGVANFYEETLDDLENATGVIPVMNQVELHPGFSQASLRAYHDEKDIVTEAWSPLGRGDSLTEQTIVQIAEEAGATPAQVVIAWHVALGNVVIPKSGNAKRIEENFVALDVALTDAQIDAITALDADGGRSYNDPRQWPELES</sequence>
<feature type="domain" description="NADP-dependent oxidoreductase" evidence="7">
    <location>
        <begin position="25"/>
        <end position="270"/>
    </location>
</feature>
<dbReference type="PIRSF" id="PIRSF000097">
    <property type="entry name" value="AKR"/>
    <property type="match status" value="1"/>
</dbReference>
<comment type="similarity">
    <text evidence="1">Belongs to the aldo/keto reductase family.</text>
</comment>
<dbReference type="PANTHER" id="PTHR43827">
    <property type="entry name" value="2,5-DIKETO-D-GLUCONIC ACID REDUCTASE"/>
    <property type="match status" value="1"/>
</dbReference>
<gene>
    <name evidence="8" type="ORF">HMPREF1219_00028</name>
</gene>
<comment type="caution">
    <text evidence="8">The sequence shown here is derived from an EMBL/GenBank/DDBJ whole genome shotgun (WGS) entry which is preliminary data.</text>
</comment>
<evidence type="ECO:0000256" key="6">
    <source>
        <dbReference type="PIRSR" id="PIRSR000097-3"/>
    </source>
</evidence>
<accession>S2ZM81</accession>
<evidence type="ECO:0000256" key="1">
    <source>
        <dbReference type="ARBA" id="ARBA00007905"/>
    </source>
</evidence>
<keyword evidence="2" id="KW-0521">NADP</keyword>
<proteinExistence type="inferred from homology"/>
<dbReference type="InterPro" id="IPR023210">
    <property type="entry name" value="NADP_OxRdtase_dom"/>
</dbReference>
<dbReference type="Gene3D" id="3.20.20.100">
    <property type="entry name" value="NADP-dependent oxidoreductase domain"/>
    <property type="match status" value="1"/>
</dbReference>
<dbReference type="eggNOG" id="COG0656">
    <property type="taxonomic scope" value="Bacteria"/>
</dbReference>
<protein>
    <recommendedName>
        <fullName evidence="7">NADP-dependent oxidoreductase domain-containing protein</fullName>
    </recommendedName>
</protein>
<dbReference type="PRINTS" id="PR00069">
    <property type="entry name" value="ALDKETRDTASE"/>
</dbReference>
<evidence type="ECO:0000256" key="2">
    <source>
        <dbReference type="ARBA" id="ARBA00022857"/>
    </source>
</evidence>
<dbReference type="GO" id="GO:0016616">
    <property type="term" value="F:oxidoreductase activity, acting on the CH-OH group of donors, NAD or NADP as acceptor"/>
    <property type="evidence" value="ECO:0007669"/>
    <property type="project" value="UniProtKB-ARBA"/>
</dbReference>
<evidence type="ECO:0000313" key="9">
    <source>
        <dbReference type="Proteomes" id="UP000014408"/>
    </source>
</evidence>
<dbReference type="Proteomes" id="UP000014408">
    <property type="component" value="Unassembled WGS sequence"/>
</dbReference>
<evidence type="ECO:0000256" key="3">
    <source>
        <dbReference type="ARBA" id="ARBA00023002"/>
    </source>
</evidence>
<keyword evidence="3" id="KW-0560">Oxidoreductase</keyword>
<evidence type="ECO:0000256" key="5">
    <source>
        <dbReference type="PIRSR" id="PIRSR000097-2"/>
    </source>
</evidence>
<keyword evidence="9" id="KW-1185">Reference proteome</keyword>
<feature type="site" description="Lowers pKa of active site Tyr" evidence="6">
    <location>
        <position position="87"/>
    </location>
</feature>
<dbReference type="FunFam" id="3.20.20.100:FF:000002">
    <property type="entry name" value="2,5-diketo-D-gluconic acid reductase A"/>
    <property type="match status" value="1"/>
</dbReference>
<dbReference type="PROSITE" id="PS00798">
    <property type="entry name" value="ALDOKETO_REDUCTASE_1"/>
    <property type="match status" value="1"/>
</dbReference>
<dbReference type="AlphaFoldDB" id="S2ZM81"/>
<evidence type="ECO:0000259" key="7">
    <source>
        <dbReference type="Pfam" id="PF00248"/>
    </source>
</evidence>
<dbReference type="Pfam" id="PF00248">
    <property type="entry name" value="Aldo_ket_red"/>
    <property type="match status" value="1"/>
</dbReference>
<organism evidence="8 9">
    <name type="scientific">Corynebacterium pyruviciproducens ATCC BAA-1742</name>
    <dbReference type="NCBI Taxonomy" id="1125779"/>
    <lineage>
        <taxon>Bacteria</taxon>
        <taxon>Bacillati</taxon>
        <taxon>Actinomycetota</taxon>
        <taxon>Actinomycetes</taxon>
        <taxon>Mycobacteriales</taxon>
        <taxon>Corynebacteriaceae</taxon>
        <taxon>Corynebacterium</taxon>
    </lineage>
</organism>
<name>S2ZM81_9CORY</name>